<proteinExistence type="predicted"/>
<evidence type="ECO:0000313" key="2">
    <source>
        <dbReference type="WBParaSite" id="Pan_g11547.t1"/>
    </source>
</evidence>
<reference evidence="2" key="2">
    <citation type="submission" date="2020-10" db="UniProtKB">
        <authorList>
            <consortium name="WormBaseParasite"/>
        </authorList>
    </citation>
    <scope>IDENTIFICATION</scope>
</reference>
<keyword evidence="1" id="KW-1185">Reference proteome</keyword>
<organism evidence="1 2">
    <name type="scientific">Panagrellus redivivus</name>
    <name type="common">Microworm</name>
    <dbReference type="NCBI Taxonomy" id="6233"/>
    <lineage>
        <taxon>Eukaryota</taxon>
        <taxon>Metazoa</taxon>
        <taxon>Ecdysozoa</taxon>
        <taxon>Nematoda</taxon>
        <taxon>Chromadorea</taxon>
        <taxon>Rhabditida</taxon>
        <taxon>Tylenchina</taxon>
        <taxon>Panagrolaimomorpha</taxon>
        <taxon>Panagrolaimoidea</taxon>
        <taxon>Panagrolaimidae</taxon>
        <taxon>Panagrellus</taxon>
    </lineage>
</organism>
<name>A0A7E4UQD4_PANRE</name>
<accession>A0A7E4UQD4</accession>
<dbReference type="WBParaSite" id="Pan_g11547.t1">
    <property type="protein sequence ID" value="Pan_g11547.t1"/>
    <property type="gene ID" value="Pan_g11547"/>
</dbReference>
<sequence length="67" mass="7618">MPYPLEKLQYGLRRRLRELATPAEAHALQIAAHDYSGLQPIQKIRVVDSHSLSVCIAKDHIKQPKNC</sequence>
<dbReference type="AlphaFoldDB" id="A0A7E4UQD4"/>
<protein>
    <submittedName>
        <fullName evidence="2">DUF4224 domain-containing protein</fullName>
    </submittedName>
</protein>
<reference evidence="1" key="1">
    <citation type="journal article" date="2013" name="Genetics">
        <title>The draft genome and transcriptome of Panagrellus redivivus are shaped by the harsh demands of a free-living lifestyle.</title>
        <authorList>
            <person name="Srinivasan J."/>
            <person name="Dillman A.R."/>
            <person name="Macchietto M.G."/>
            <person name="Heikkinen L."/>
            <person name="Lakso M."/>
            <person name="Fracchia K.M."/>
            <person name="Antoshechkin I."/>
            <person name="Mortazavi A."/>
            <person name="Wong G."/>
            <person name="Sternberg P.W."/>
        </authorList>
    </citation>
    <scope>NUCLEOTIDE SEQUENCE [LARGE SCALE GENOMIC DNA]</scope>
    <source>
        <strain evidence="1">MT8872</strain>
    </source>
</reference>
<evidence type="ECO:0000313" key="1">
    <source>
        <dbReference type="Proteomes" id="UP000492821"/>
    </source>
</evidence>
<dbReference type="Proteomes" id="UP000492821">
    <property type="component" value="Unassembled WGS sequence"/>
</dbReference>